<gene>
    <name evidence="1" type="ORF">HNR51_001132</name>
</gene>
<reference evidence="1 2" key="1">
    <citation type="submission" date="2020-08" db="EMBL/GenBank/DDBJ databases">
        <title>Genomic Encyclopedia of Type Strains, Phase IV (KMG-IV): sequencing the most valuable type-strain genomes for metagenomic binning, comparative biology and taxonomic classification.</title>
        <authorList>
            <person name="Goeker M."/>
        </authorList>
    </citation>
    <scope>NUCLEOTIDE SEQUENCE [LARGE SCALE GENOMIC DNA]</scope>
    <source>
        <strain evidence="1 2">DSM 11490</strain>
    </source>
</reference>
<organism evidence="1 2">
    <name type="scientific">Methylorubrum thiocyanatum</name>
    <dbReference type="NCBI Taxonomy" id="47958"/>
    <lineage>
        <taxon>Bacteria</taxon>
        <taxon>Pseudomonadati</taxon>
        <taxon>Pseudomonadota</taxon>
        <taxon>Alphaproteobacteria</taxon>
        <taxon>Hyphomicrobiales</taxon>
        <taxon>Methylobacteriaceae</taxon>
        <taxon>Methylorubrum</taxon>
    </lineage>
</organism>
<dbReference type="RefSeq" id="WP_239681449.1">
    <property type="nucleotide sequence ID" value="NZ_BPRF01000005.1"/>
</dbReference>
<dbReference type="Pfam" id="PF13876">
    <property type="entry name" value="Phage_gp49_66"/>
    <property type="match status" value="1"/>
</dbReference>
<dbReference type="EMBL" id="JACJIB010000002">
    <property type="protein sequence ID" value="MBA8912064.1"/>
    <property type="molecule type" value="Genomic_DNA"/>
</dbReference>
<dbReference type="Proteomes" id="UP000543554">
    <property type="component" value="Unassembled WGS sequence"/>
</dbReference>
<dbReference type="InterPro" id="IPR025915">
    <property type="entry name" value="Phage_gp49_66"/>
</dbReference>
<protein>
    <submittedName>
        <fullName evidence="1">Uncharacterized protein</fullName>
    </submittedName>
</protein>
<evidence type="ECO:0000313" key="2">
    <source>
        <dbReference type="Proteomes" id="UP000543554"/>
    </source>
</evidence>
<proteinExistence type="predicted"/>
<accession>A0AA40S099</accession>
<comment type="caution">
    <text evidence="1">The sequence shown here is derived from an EMBL/GenBank/DDBJ whole genome shotgun (WGS) entry which is preliminary data.</text>
</comment>
<evidence type="ECO:0000313" key="1">
    <source>
        <dbReference type="EMBL" id="MBA8912064.1"/>
    </source>
</evidence>
<keyword evidence="2" id="KW-1185">Reference proteome</keyword>
<sequence>MSPFNPTHVSHKQVEAYPIAAAEFQADGSGKVGVNHPEHGYLVVPVPAGFLRRPGAVTEGDMLVRYAPTAEEPHGYLSHSPRAVFEAGYAAIGGQAEPASGAKRLSMADIQSVIVSENYHRVPGSTFMVCFLTLRNGFIVTGESACADPDAYDRATGEKYARANAVEKICTLEGYLLRERLADEAAAARGQHDAVQVA</sequence>
<dbReference type="AlphaFoldDB" id="A0AA40S099"/>
<name>A0AA40S099_9HYPH</name>